<dbReference type="AlphaFoldDB" id="A0A0N4TFB1"/>
<evidence type="ECO:0000313" key="2">
    <source>
        <dbReference type="Proteomes" id="UP000278627"/>
    </source>
</evidence>
<keyword evidence="2" id="KW-1185">Reference proteome</keyword>
<accession>A0A0N4TFB1</accession>
<evidence type="ECO:0000313" key="3">
    <source>
        <dbReference type="WBParaSite" id="BPAG_0000689901-mRNA-1"/>
    </source>
</evidence>
<sequence length="131" mass="14493">GSTSYSPSVTSSPSPPVIACCETTAAHAAVVHSPNLAADTRRKGSTSNVSFLILETQILRPTELLESFFLEKLSSCLKKWYSRDERIEPTAHCRLKVAVFGISPIMLRILRRCSFAGIQEKVLYQEDHEAP</sequence>
<evidence type="ECO:0000313" key="1">
    <source>
        <dbReference type="EMBL" id="VDN88047.1"/>
    </source>
</evidence>
<reference evidence="3" key="1">
    <citation type="submission" date="2017-02" db="UniProtKB">
        <authorList>
            <consortium name="WormBaseParasite"/>
        </authorList>
    </citation>
    <scope>IDENTIFICATION</scope>
</reference>
<reference evidence="1 2" key="2">
    <citation type="submission" date="2018-11" db="EMBL/GenBank/DDBJ databases">
        <authorList>
            <consortium name="Pathogen Informatics"/>
        </authorList>
    </citation>
    <scope>NUCLEOTIDE SEQUENCE [LARGE SCALE GENOMIC DNA]</scope>
</reference>
<gene>
    <name evidence="1" type="ORF">BPAG_LOCUS6861</name>
</gene>
<dbReference type="Proteomes" id="UP000278627">
    <property type="component" value="Unassembled WGS sequence"/>
</dbReference>
<proteinExistence type="predicted"/>
<dbReference type="WBParaSite" id="BPAG_0000689901-mRNA-1">
    <property type="protein sequence ID" value="BPAG_0000689901-mRNA-1"/>
    <property type="gene ID" value="BPAG_0000689901"/>
</dbReference>
<dbReference type="EMBL" id="UZAD01006915">
    <property type="protein sequence ID" value="VDN88047.1"/>
    <property type="molecule type" value="Genomic_DNA"/>
</dbReference>
<name>A0A0N4TFB1_BRUPA</name>
<dbReference type="STRING" id="6280.A0A0N4TFB1"/>
<organism evidence="3">
    <name type="scientific">Brugia pahangi</name>
    <name type="common">Filarial nematode worm</name>
    <dbReference type="NCBI Taxonomy" id="6280"/>
    <lineage>
        <taxon>Eukaryota</taxon>
        <taxon>Metazoa</taxon>
        <taxon>Ecdysozoa</taxon>
        <taxon>Nematoda</taxon>
        <taxon>Chromadorea</taxon>
        <taxon>Rhabditida</taxon>
        <taxon>Spirurina</taxon>
        <taxon>Spiruromorpha</taxon>
        <taxon>Filarioidea</taxon>
        <taxon>Onchocercidae</taxon>
        <taxon>Brugia</taxon>
    </lineage>
</organism>
<protein>
    <submittedName>
        <fullName evidence="3">HORMA domain-containing protein</fullName>
    </submittedName>
</protein>